<evidence type="ECO:0000256" key="3">
    <source>
        <dbReference type="ARBA" id="ARBA00022475"/>
    </source>
</evidence>
<dbReference type="InterPro" id="IPR044049">
    <property type="entry name" value="EccD_transm"/>
</dbReference>
<dbReference type="GO" id="GO:0005886">
    <property type="term" value="C:plasma membrane"/>
    <property type="evidence" value="ECO:0007669"/>
    <property type="project" value="UniProtKB-SubCell"/>
</dbReference>
<proteinExistence type="inferred from homology"/>
<evidence type="ECO:0000256" key="4">
    <source>
        <dbReference type="ARBA" id="ARBA00022692"/>
    </source>
</evidence>
<evidence type="ECO:0000259" key="8">
    <source>
        <dbReference type="Pfam" id="PF19053"/>
    </source>
</evidence>
<organism evidence="9 10">
    <name type="scientific">Modestobacter versicolor</name>
    <dbReference type="NCBI Taxonomy" id="429133"/>
    <lineage>
        <taxon>Bacteria</taxon>
        <taxon>Bacillati</taxon>
        <taxon>Actinomycetota</taxon>
        <taxon>Actinomycetes</taxon>
        <taxon>Geodermatophilales</taxon>
        <taxon>Geodermatophilaceae</taxon>
        <taxon>Modestobacter</taxon>
    </lineage>
</organism>
<keyword evidence="6 7" id="KW-0472">Membrane</keyword>
<dbReference type="OrthoDB" id="4775372at2"/>
<evidence type="ECO:0000256" key="5">
    <source>
        <dbReference type="ARBA" id="ARBA00022989"/>
    </source>
</evidence>
<dbReference type="InterPro" id="IPR024962">
    <property type="entry name" value="YukD-like"/>
</dbReference>
<name>A0A323VHI7_9ACTN</name>
<dbReference type="PIRSF" id="PIRSF017804">
    <property type="entry name" value="Secretion_EccD1"/>
    <property type="match status" value="1"/>
</dbReference>
<feature type="transmembrane region" description="Helical" evidence="7">
    <location>
        <begin position="204"/>
        <end position="224"/>
    </location>
</feature>
<comment type="subcellular location">
    <subcellularLocation>
        <location evidence="1">Cell membrane</location>
        <topology evidence="1">Multi-pass membrane protein</topology>
    </subcellularLocation>
</comment>
<keyword evidence="5 7" id="KW-1133">Transmembrane helix</keyword>
<evidence type="ECO:0000256" key="7">
    <source>
        <dbReference type="SAM" id="Phobius"/>
    </source>
</evidence>
<reference evidence="9 10" key="1">
    <citation type="submission" date="2018-06" db="EMBL/GenBank/DDBJ databases">
        <title>Draft genome sequence of Modestobacter versicolor CP153-2.</title>
        <authorList>
            <person name="Gundlapally S.R."/>
        </authorList>
    </citation>
    <scope>NUCLEOTIDE SEQUENCE [LARGE SCALE GENOMIC DNA]</scope>
    <source>
        <strain evidence="9 10">CP153-2</strain>
    </source>
</reference>
<feature type="transmembrane region" description="Helical" evidence="7">
    <location>
        <begin position="317"/>
        <end position="338"/>
    </location>
</feature>
<keyword evidence="10" id="KW-1185">Reference proteome</keyword>
<feature type="transmembrane region" description="Helical" evidence="7">
    <location>
        <begin position="119"/>
        <end position="142"/>
    </location>
</feature>
<keyword evidence="3" id="KW-1003">Cell membrane</keyword>
<feature type="transmembrane region" description="Helical" evidence="7">
    <location>
        <begin position="257"/>
        <end position="278"/>
    </location>
</feature>
<feature type="transmembrane region" description="Helical" evidence="7">
    <location>
        <begin position="344"/>
        <end position="361"/>
    </location>
</feature>
<sequence>MTGGLARVTIAAPTRRVDVALPEAVPVAELLPAVLRSAGEGLADDGQQHGGWVLRTAEGTLVDPARSLAAQELRDGEVLHLVPRRVEWPELDYDDVVDAIARDARRESRSWGSAATRRAGLAVVPVAVLAALVLVLTAGPSWTAPGGVALALAALLLLGGVAVARALGDAGAGMVLAVSALPAAALGGLLVLQGDQPLTGLQPAQWLLAAAVLLVAALLGYVGVADRTHWCVAAVVVALLVAVVAGTAALTPVDGRGAAALLVALVVVLTPAVPLLSIRLGKLPLPALPTTAEDLLADAPQVPRPRVQARVRRTDELLTGMLGGGAVLTAAGSVLLVRGGVDDAGVAPVVLAGLVAAAGLLRARLFPAVRHRVPQLVAGAVGLVAVVAAVTDAEPSLRLAVGVPVLVAVAGLALAAGLAYQRRPPSPWLGRLADVLDVLVVMAVLPVAFVVVGLYGYVRGIAG</sequence>
<feature type="transmembrane region" description="Helical" evidence="7">
    <location>
        <begin position="231"/>
        <end position="251"/>
    </location>
</feature>
<feature type="transmembrane region" description="Helical" evidence="7">
    <location>
        <begin position="174"/>
        <end position="192"/>
    </location>
</feature>
<protein>
    <submittedName>
        <fullName evidence="9">Type VII secretion integral membrane protein EccD</fullName>
    </submittedName>
</protein>
<dbReference type="Proteomes" id="UP000247602">
    <property type="component" value="Unassembled WGS sequence"/>
</dbReference>
<comment type="caution">
    <text evidence="9">The sequence shown here is derived from an EMBL/GenBank/DDBJ whole genome shotgun (WGS) entry which is preliminary data.</text>
</comment>
<evidence type="ECO:0000256" key="6">
    <source>
        <dbReference type="ARBA" id="ARBA00023136"/>
    </source>
</evidence>
<feature type="transmembrane region" description="Helical" evidence="7">
    <location>
        <begin position="397"/>
        <end position="420"/>
    </location>
</feature>
<dbReference type="InterPro" id="IPR006707">
    <property type="entry name" value="T7SS_EccD"/>
</dbReference>
<feature type="transmembrane region" description="Helical" evidence="7">
    <location>
        <begin position="148"/>
        <end position="167"/>
    </location>
</feature>
<evidence type="ECO:0000256" key="2">
    <source>
        <dbReference type="ARBA" id="ARBA00006162"/>
    </source>
</evidence>
<feature type="transmembrane region" description="Helical" evidence="7">
    <location>
        <begin position="432"/>
        <end position="458"/>
    </location>
</feature>
<accession>A0A323VHI7</accession>
<dbReference type="AlphaFoldDB" id="A0A323VHI7"/>
<keyword evidence="4 7" id="KW-0812">Transmembrane</keyword>
<comment type="similarity">
    <text evidence="2">Belongs to the EccD/Snm4 family.</text>
</comment>
<feature type="domain" description="EccD-like transmembrane" evidence="8">
    <location>
        <begin position="116"/>
        <end position="461"/>
    </location>
</feature>
<evidence type="ECO:0000313" key="9">
    <source>
        <dbReference type="EMBL" id="PZA23350.1"/>
    </source>
</evidence>
<dbReference type="NCBIfam" id="TIGR03920">
    <property type="entry name" value="T7SS_EccD"/>
    <property type="match status" value="1"/>
</dbReference>
<gene>
    <name evidence="9" type="primary">eccD</name>
    <name evidence="9" type="ORF">DMO24_00410</name>
</gene>
<dbReference type="Pfam" id="PF19053">
    <property type="entry name" value="EccD"/>
    <property type="match status" value="1"/>
</dbReference>
<dbReference type="Gene3D" id="3.10.20.90">
    <property type="entry name" value="Phosphatidylinositol 3-kinase Catalytic Subunit, Chain A, domain 1"/>
    <property type="match status" value="1"/>
</dbReference>
<dbReference type="EMBL" id="QKNV01000003">
    <property type="protein sequence ID" value="PZA23350.1"/>
    <property type="molecule type" value="Genomic_DNA"/>
</dbReference>
<evidence type="ECO:0000313" key="10">
    <source>
        <dbReference type="Proteomes" id="UP000247602"/>
    </source>
</evidence>
<evidence type="ECO:0000256" key="1">
    <source>
        <dbReference type="ARBA" id="ARBA00004651"/>
    </source>
</evidence>
<dbReference type="Pfam" id="PF08817">
    <property type="entry name" value="YukD"/>
    <property type="match status" value="1"/>
</dbReference>